<proteinExistence type="predicted"/>
<feature type="domain" description="TadE-like" evidence="2">
    <location>
        <begin position="9"/>
        <end position="51"/>
    </location>
</feature>
<reference evidence="3" key="2">
    <citation type="submission" date="2021-09" db="EMBL/GenBank/DDBJ databases">
        <authorList>
            <person name="Gilroy R."/>
        </authorList>
    </citation>
    <scope>NUCLEOTIDE SEQUENCE</scope>
    <source>
        <strain evidence="3">CHK124-7917</strain>
    </source>
</reference>
<feature type="transmembrane region" description="Helical" evidence="1">
    <location>
        <begin position="12"/>
        <end position="30"/>
    </location>
</feature>
<dbReference type="AlphaFoldDB" id="A0A921KMC0"/>
<organism evidence="3 4">
    <name type="scientific">Thermophilibacter provencensis</name>
    <dbReference type="NCBI Taxonomy" id="1852386"/>
    <lineage>
        <taxon>Bacteria</taxon>
        <taxon>Bacillati</taxon>
        <taxon>Actinomycetota</taxon>
        <taxon>Coriobacteriia</taxon>
        <taxon>Coriobacteriales</taxon>
        <taxon>Atopobiaceae</taxon>
        <taxon>Thermophilibacter</taxon>
    </lineage>
</organism>
<dbReference type="InterPro" id="IPR012495">
    <property type="entry name" value="TadE-like_dom"/>
</dbReference>
<sequence length="157" mass="16343">MGREFSRSGQSTVEAALLIPATLTIVALLVQPACVLYTRSVMSATAHELARVVSTGRGSADEVREYALRRLAAVPEVPLFHEGGPGAWEVFAEGPDGAGRVSVSVAGRVRPLPILGAIVSALGTAEGGAVVVRVEASCDLRASWIGGSYDEWVGIWG</sequence>
<evidence type="ECO:0000259" key="2">
    <source>
        <dbReference type="Pfam" id="PF07811"/>
    </source>
</evidence>
<name>A0A921KMC0_9ACTN</name>
<protein>
    <submittedName>
        <fullName evidence="3">Pilus assembly protein</fullName>
    </submittedName>
</protein>
<keyword evidence="1" id="KW-0812">Transmembrane</keyword>
<dbReference type="Pfam" id="PF07811">
    <property type="entry name" value="TadE"/>
    <property type="match status" value="1"/>
</dbReference>
<evidence type="ECO:0000313" key="3">
    <source>
        <dbReference type="EMBL" id="HJF46239.1"/>
    </source>
</evidence>
<dbReference type="EMBL" id="DYWQ01000166">
    <property type="protein sequence ID" value="HJF46239.1"/>
    <property type="molecule type" value="Genomic_DNA"/>
</dbReference>
<dbReference type="Proteomes" id="UP000697330">
    <property type="component" value="Unassembled WGS sequence"/>
</dbReference>
<keyword evidence="1" id="KW-0472">Membrane</keyword>
<accession>A0A921KMC0</accession>
<gene>
    <name evidence="3" type="ORF">K8U72_10765</name>
</gene>
<evidence type="ECO:0000256" key="1">
    <source>
        <dbReference type="SAM" id="Phobius"/>
    </source>
</evidence>
<dbReference type="RefSeq" id="WP_274959778.1">
    <property type="nucleotide sequence ID" value="NZ_DYWQ01000166.1"/>
</dbReference>
<comment type="caution">
    <text evidence="3">The sequence shown here is derived from an EMBL/GenBank/DDBJ whole genome shotgun (WGS) entry which is preliminary data.</text>
</comment>
<evidence type="ECO:0000313" key="4">
    <source>
        <dbReference type="Proteomes" id="UP000697330"/>
    </source>
</evidence>
<keyword evidence="1" id="KW-1133">Transmembrane helix</keyword>
<reference evidence="3" key="1">
    <citation type="journal article" date="2021" name="PeerJ">
        <title>Extensive microbial diversity within the chicken gut microbiome revealed by metagenomics and culture.</title>
        <authorList>
            <person name="Gilroy R."/>
            <person name="Ravi A."/>
            <person name="Getino M."/>
            <person name="Pursley I."/>
            <person name="Horton D.L."/>
            <person name="Alikhan N.F."/>
            <person name="Baker D."/>
            <person name="Gharbi K."/>
            <person name="Hall N."/>
            <person name="Watson M."/>
            <person name="Adriaenssens E.M."/>
            <person name="Foster-Nyarko E."/>
            <person name="Jarju S."/>
            <person name="Secka A."/>
            <person name="Antonio M."/>
            <person name="Oren A."/>
            <person name="Chaudhuri R.R."/>
            <person name="La Ragione R."/>
            <person name="Hildebrand F."/>
            <person name="Pallen M.J."/>
        </authorList>
    </citation>
    <scope>NUCLEOTIDE SEQUENCE</scope>
    <source>
        <strain evidence="3">CHK124-7917</strain>
    </source>
</reference>